<evidence type="ECO:0000313" key="5">
    <source>
        <dbReference type="Proteomes" id="UP000198956"/>
    </source>
</evidence>
<dbReference type="EMBL" id="CP080764">
    <property type="protein sequence ID" value="QYY42421.1"/>
    <property type="molecule type" value="Genomic_DNA"/>
</dbReference>
<dbReference type="GeneID" id="97142976"/>
<dbReference type="OrthoDB" id="2680493at2"/>
<organism evidence="4 5">
    <name type="scientific">Aneurinibacillus thermoaerophilus</name>
    <dbReference type="NCBI Taxonomy" id="143495"/>
    <lineage>
        <taxon>Bacteria</taxon>
        <taxon>Bacillati</taxon>
        <taxon>Bacillota</taxon>
        <taxon>Bacilli</taxon>
        <taxon>Bacillales</taxon>
        <taxon>Paenibacillaceae</taxon>
        <taxon>Aneurinibacillus group</taxon>
        <taxon>Aneurinibacillus</taxon>
    </lineage>
</organism>
<evidence type="ECO:0000256" key="1">
    <source>
        <dbReference type="SAM" id="Coils"/>
    </source>
</evidence>
<dbReference type="EMBL" id="FNDE01000051">
    <property type="protein sequence ID" value="SDH75028.1"/>
    <property type="molecule type" value="Genomic_DNA"/>
</dbReference>
<accession>A0A1G8EYQ2</accession>
<feature type="coiled-coil region" evidence="1">
    <location>
        <begin position="26"/>
        <end position="74"/>
    </location>
</feature>
<name>A0A1G8EYQ2_ANETH</name>
<proteinExistence type="predicted"/>
<dbReference type="Proteomes" id="UP000198956">
    <property type="component" value="Unassembled WGS sequence"/>
</dbReference>
<dbReference type="RefSeq" id="WP_057897582.1">
    <property type="nucleotide sequence ID" value="NZ_CP080764.1"/>
</dbReference>
<reference evidence="3 6" key="2">
    <citation type="submission" date="2021-08" db="EMBL/GenBank/DDBJ databases">
        <title>Complete genome sequence of the strain Aneurinibacillus thermoaerophilus CCM 8960.</title>
        <authorList>
            <person name="Musilova J."/>
            <person name="Kourilova X."/>
            <person name="Pernicova I."/>
            <person name="Bezdicek M."/>
            <person name="Lengerova M."/>
            <person name="Obruca S."/>
            <person name="Sedlar K."/>
        </authorList>
    </citation>
    <scope>NUCLEOTIDE SEQUENCE [LARGE SCALE GENOMIC DNA]</scope>
    <source>
        <strain evidence="3 6">CCM 8960</strain>
    </source>
</reference>
<evidence type="ECO:0000256" key="2">
    <source>
        <dbReference type="SAM" id="MobiDB-lite"/>
    </source>
</evidence>
<evidence type="ECO:0000313" key="3">
    <source>
        <dbReference type="EMBL" id="QYY42421.1"/>
    </source>
</evidence>
<keyword evidence="6" id="KW-1185">Reference proteome</keyword>
<evidence type="ECO:0000313" key="4">
    <source>
        <dbReference type="EMBL" id="SDH75028.1"/>
    </source>
</evidence>
<dbReference type="Proteomes" id="UP000826616">
    <property type="component" value="Chromosome"/>
</dbReference>
<gene>
    <name evidence="3" type="ORF">K3F53_16465</name>
    <name evidence="4" type="ORF">SAMN04489735_105112</name>
</gene>
<evidence type="ECO:0000313" key="6">
    <source>
        <dbReference type="Proteomes" id="UP000826616"/>
    </source>
</evidence>
<protein>
    <submittedName>
        <fullName evidence="4">Uncharacterized protein</fullName>
    </submittedName>
</protein>
<feature type="compositionally biased region" description="Basic residues" evidence="2">
    <location>
        <begin position="79"/>
        <end position="91"/>
    </location>
</feature>
<reference evidence="4 5" key="1">
    <citation type="submission" date="2016-10" db="EMBL/GenBank/DDBJ databases">
        <authorList>
            <person name="de Groot N.N."/>
        </authorList>
    </citation>
    <scope>NUCLEOTIDE SEQUENCE [LARGE SCALE GENOMIC DNA]</scope>
    <source>
        <strain evidence="4 5">L 420-91</strain>
    </source>
</reference>
<feature type="region of interest" description="Disordered" evidence="2">
    <location>
        <begin position="79"/>
        <end position="115"/>
    </location>
</feature>
<sequence>MKKGSPNRRKELHVINQRLLGIKNTLRKIEGNIIETKDDREKLENTLYNIEAHIMETKDNREKLENILVELAEVKKYLAKRNNRQPRKRRDKSNAEVQTAPETAPKSSQTADTEKSSLGNLLDNVDLAQIIKLLQNPVVQSMLKNIL</sequence>
<keyword evidence="1" id="KW-0175">Coiled coil</keyword>
<dbReference type="AlphaFoldDB" id="A0A1G8EYQ2"/>
<feature type="compositionally biased region" description="Polar residues" evidence="2">
    <location>
        <begin position="95"/>
        <end position="115"/>
    </location>
</feature>